<keyword evidence="4" id="KW-1185">Reference proteome</keyword>
<dbReference type="EnsemblMetazoa" id="ASIC018009-RA">
    <property type="protein sequence ID" value="ASIC018009-PA"/>
    <property type="gene ID" value="ASIC018009"/>
</dbReference>
<reference evidence="3" key="2">
    <citation type="submission" date="2020-05" db="UniProtKB">
        <authorList>
            <consortium name="EnsemblMetazoa"/>
        </authorList>
    </citation>
    <scope>IDENTIFICATION</scope>
</reference>
<name>A0A084WIC7_ANOSI</name>
<feature type="region of interest" description="Disordered" evidence="1">
    <location>
        <begin position="1"/>
        <end position="24"/>
    </location>
</feature>
<evidence type="ECO:0000313" key="2">
    <source>
        <dbReference type="EMBL" id="KFB49971.1"/>
    </source>
</evidence>
<proteinExistence type="predicted"/>
<dbReference type="EMBL" id="KE525347">
    <property type="protein sequence ID" value="KFB49971.1"/>
    <property type="molecule type" value="Genomic_DNA"/>
</dbReference>
<evidence type="ECO:0000313" key="4">
    <source>
        <dbReference type="Proteomes" id="UP000030765"/>
    </source>
</evidence>
<accession>A0A084WIC7</accession>
<evidence type="ECO:0000256" key="1">
    <source>
        <dbReference type="SAM" id="MobiDB-lite"/>
    </source>
</evidence>
<evidence type="ECO:0000313" key="3">
    <source>
        <dbReference type="EnsemblMetazoa" id="ASIC018009-PA"/>
    </source>
</evidence>
<gene>
    <name evidence="2" type="ORF">ZHAS_00018009</name>
</gene>
<sequence>MSGTENEDTHCAPEAGRPRSISRAGDTESCRCRAISADDQRPGSFYDSCHIVWPVPVALRQGCGDENSLIFTQLSSCLFCASRRKSTVKDECVGREDPCVSLQGKSTARAEICCPEGRNVRLIVRATGAIINRRQIVNMNYDESYCINTDTLEEKNTNDSERQQAPPANDGDFGILRLQKIGQPTNRVQIP</sequence>
<organism evidence="2">
    <name type="scientific">Anopheles sinensis</name>
    <name type="common">Mosquito</name>
    <dbReference type="NCBI Taxonomy" id="74873"/>
    <lineage>
        <taxon>Eukaryota</taxon>
        <taxon>Metazoa</taxon>
        <taxon>Ecdysozoa</taxon>
        <taxon>Arthropoda</taxon>
        <taxon>Hexapoda</taxon>
        <taxon>Insecta</taxon>
        <taxon>Pterygota</taxon>
        <taxon>Neoptera</taxon>
        <taxon>Endopterygota</taxon>
        <taxon>Diptera</taxon>
        <taxon>Nematocera</taxon>
        <taxon>Culicoidea</taxon>
        <taxon>Culicidae</taxon>
        <taxon>Anophelinae</taxon>
        <taxon>Anopheles</taxon>
    </lineage>
</organism>
<dbReference type="VEuPathDB" id="VectorBase:ASIC018009"/>
<protein>
    <submittedName>
        <fullName evidence="2 3">Uncharacterized protein</fullName>
    </submittedName>
</protein>
<reference evidence="2 4" key="1">
    <citation type="journal article" date="2014" name="BMC Genomics">
        <title>Genome sequence of Anopheles sinensis provides insight into genetics basis of mosquito competence for malaria parasites.</title>
        <authorList>
            <person name="Zhou D."/>
            <person name="Zhang D."/>
            <person name="Ding G."/>
            <person name="Shi L."/>
            <person name="Hou Q."/>
            <person name="Ye Y."/>
            <person name="Xu Y."/>
            <person name="Zhou H."/>
            <person name="Xiong C."/>
            <person name="Li S."/>
            <person name="Yu J."/>
            <person name="Hong S."/>
            <person name="Yu X."/>
            <person name="Zou P."/>
            <person name="Chen C."/>
            <person name="Chang X."/>
            <person name="Wang W."/>
            <person name="Lv Y."/>
            <person name="Sun Y."/>
            <person name="Ma L."/>
            <person name="Shen B."/>
            <person name="Zhu C."/>
        </authorList>
    </citation>
    <scope>NUCLEOTIDE SEQUENCE [LARGE SCALE GENOMIC DNA]</scope>
</reference>
<dbReference type="AlphaFoldDB" id="A0A084WIC7"/>
<dbReference type="EMBL" id="ATLV01023928">
    <property type="status" value="NOT_ANNOTATED_CDS"/>
    <property type="molecule type" value="Genomic_DNA"/>
</dbReference>
<dbReference type="Proteomes" id="UP000030765">
    <property type="component" value="Unassembled WGS sequence"/>
</dbReference>
<feature type="region of interest" description="Disordered" evidence="1">
    <location>
        <begin position="155"/>
        <end position="174"/>
    </location>
</feature>